<proteinExistence type="inferred from homology"/>
<dbReference type="OrthoDB" id="5211at2759"/>
<dbReference type="Proteomes" id="UP000663879">
    <property type="component" value="Unassembled WGS sequence"/>
</dbReference>
<feature type="transmembrane region" description="Helical" evidence="14">
    <location>
        <begin position="247"/>
        <end position="265"/>
    </location>
</feature>
<feature type="transmembrane region" description="Helical" evidence="14">
    <location>
        <begin position="154"/>
        <end position="173"/>
    </location>
</feature>
<feature type="transmembrane region" description="Helical" evidence="14">
    <location>
        <begin position="298"/>
        <end position="320"/>
    </location>
</feature>
<dbReference type="Pfam" id="PF01040">
    <property type="entry name" value="UbiA"/>
    <property type="match status" value="1"/>
</dbReference>
<evidence type="ECO:0000256" key="14">
    <source>
        <dbReference type="SAM" id="Phobius"/>
    </source>
</evidence>
<dbReference type="AlphaFoldDB" id="A0A814LCX4"/>
<keyword evidence="4 14" id="KW-0812">Transmembrane</keyword>
<accession>A0A814LCX4</accession>
<feature type="transmembrane region" description="Helical" evidence="14">
    <location>
        <begin position="401"/>
        <end position="423"/>
    </location>
</feature>
<reference evidence="15" key="1">
    <citation type="submission" date="2021-02" db="EMBL/GenBank/DDBJ databases">
        <authorList>
            <person name="Nowell W R."/>
        </authorList>
    </citation>
    <scope>NUCLEOTIDE SEQUENCE</scope>
    <source>
        <strain evidence="15">Ploen Becks lab</strain>
    </source>
</reference>
<comment type="subcellular location">
    <subcellularLocation>
        <location evidence="1">Mitochondrion membrane</location>
        <topology evidence="1">Multi-pass membrane protein</topology>
    </subcellularLocation>
</comment>
<name>A0A814LCX4_9BILA</name>
<evidence type="ECO:0000256" key="5">
    <source>
        <dbReference type="ARBA" id="ARBA00022946"/>
    </source>
</evidence>
<feature type="transmembrane region" description="Helical" evidence="14">
    <location>
        <begin position="341"/>
        <end position="361"/>
    </location>
</feature>
<evidence type="ECO:0000256" key="10">
    <source>
        <dbReference type="ARBA" id="ARBA00030253"/>
    </source>
</evidence>
<comment type="catalytic activity">
    <reaction evidence="11">
        <text>heme b + (2E,6E)-farnesyl diphosphate + H2O = Fe(II)-heme o + diphosphate</text>
        <dbReference type="Rhea" id="RHEA:28070"/>
        <dbReference type="ChEBI" id="CHEBI:15377"/>
        <dbReference type="ChEBI" id="CHEBI:33019"/>
        <dbReference type="ChEBI" id="CHEBI:60344"/>
        <dbReference type="ChEBI" id="CHEBI:60530"/>
        <dbReference type="ChEBI" id="CHEBI:175763"/>
        <dbReference type="EC" id="2.5.1.141"/>
    </reaction>
</comment>
<dbReference type="HAMAP" id="MF_00154">
    <property type="entry name" value="CyoE_CtaB"/>
    <property type="match status" value="1"/>
</dbReference>
<sequence>MKEFLMLNKTIILNQRLIGEHIIKLASFNVPNFSNRPQKAHYLTIGKKINLTVHSHFDNKKRFYVHKIKPNLSQTELDKNETDLQLNKKVELVNEINGTVKDSKVVSVIDLSKDSKRKEIGFETESVTDTEWKQIRIDFNQILTNYSKLSKKNLTALVVATTMMGCVMSPMPFNLSTFLLTTLGTTLTSASANTFNQYLEVPYDSQMNRTKDRVLVRGNLTPLHAFTFASIVGVTGVTTLYLYANPLTAFLGASTLILYTLIYTPMKRLSPLNTWVGSIVGAIPPLMGWTAMTGQIDFAGLLLAGILYSWQFPHFHALSWNLRSEYSRAGYRMIAVLNPRICTSSALYHTMGLTLICSYLAPALELTTWNFAIDSLPFNLYFIYLAYKFKTNSDAQSSRKLFRYSLLYLPFIMLLMLITKYPIDNHTKPSDTSLLELLKTRLEHLNNKKSDFNNNINKVNSV</sequence>
<keyword evidence="9 12" id="KW-0472">Membrane</keyword>
<dbReference type="InterPro" id="IPR016315">
    <property type="entry name" value="Protohaem_IX_farnesylTrfase_mt"/>
</dbReference>
<organism evidence="15 16">
    <name type="scientific">Brachionus calyciflorus</name>
    <dbReference type="NCBI Taxonomy" id="104777"/>
    <lineage>
        <taxon>Eukaryota</taxon>
        <taxon>Metazoa</taxon>
        <taxon>Spiralia</taxon>
        <taxon>Gnathifera</taxon>
        <taxon>Rotifera</taxon>
        <taxon>Eurotatoria</taxon>
        <taxon>Monogononta</taxon>
        <taxon>Pseudotrocha</taxon>
        <taxon>Ploima</taxon>
        <taxon>Brachionidae</taxon>
        <taxon>Brachionus</taxon>
    </lineage>
</organism>
<keyword evidence="3 12" id="KW-0808">Transferase</keyword>
<keyword evidence="6 14" id="KW-1133">Transmembrane helix</keyword>
<keyword evidence="5" id="KW-0809">Transit peptide</keyword>
<comment type="function">
    <text evidence="12">Converts protoheme IX and farnesyl diphosphate to heme O.</text>
</comment>
<dbReference type="FunFam" id="1.10.357.140:FF:000004">
    <property type="entry name" value="Protoheme IX farnesyltransferase, mitochondrial"/>
    <property type="match status" value="1"/>
</dbReference>
<feature type="transmembrane region" description="Helical" evidence="14">
    <location>
        <begin position="367"/>
        <end position="389"/>
    </location>
</feature>
<dbReference type="Gene3D" id="1.10.357.140">
    <property type="entry name" value="UbiA prenyltransferase"/>
    <property type="match status" value="1"/>
</dbReference>
<evidence type="ECO:0000256" key="6">
    <source>
        <dbReference type="ARBA" id="ARBA00022989"/>
    </source>
</evidence>
<feature type="coiled-coil region" evidence="13">
    <location>
        <begin position="435"/>
        <end position="462"/>
    </location>
</feature>
<evidence type="ECO:0000256" key="4">
    <source>
        <dbReference type="ARBA" id="ARBA00022692"/>
    </source>
</evidence>
<evidence type="ECO:0000256" key="13">
    <source>
        <dbReference type="SAM" id="Coils"/>
    </source>
</evidence>
<evidence type="ECO:0000256" key="8">
    <source>
        <dbReference type="ARBA" id="ARBA00023133"/>
    </source>
</evidence>
<dbReference type="PANTHER" id="PTHR43448">
    <property type="entry name" value="PROTOHEME IX FARNESYLTRANSFERASE, MITOCHONDRIAL"/>
    <property type="match status" value="1"/>
</dbReference>
<evidence type="ECO:0000256" key="2">
    <source>
        <dbReference type="ARBA" id="ARBA00016335"/>
    </source>
</evidence>
<dbReference type="InterPro" id="IPR030470">
    <property type="entry name" value="UbiA_prenylTrfase_CS"/>
</dbReference>
<dbReference type="InterPro" id="IPR006369">
    <property type="entry name" value="Protohaem_IX_farnesylTrfase"/>
</dbReference>
<comment type="similarity">
    <text evidence="12">Belongs to the ubiA prenyltransferase family.</text>
</comment>
<keyword evidence="13" id="KW-0175">Coiled coil</keyword>
<dbReference type="EC" id="2.5.1.-" evidence="12"/>
<dbReference type="InterPro" id="IPR044878">
    <property type="entry name" value="UbiA_sf"/>
</dbReference>
<dbReference type="PANTHER" id="PTHR43448:SF2">
    <property type="entry name" value="PROTOHEME IX FARNESYLTRANSFERASE, MITOCHONDRIAL"/>
    <property type="match status" value="1"/>
</dbReference>
<keyword evidence="7 12" id="KW-0496">Mitochondrion</keyword>
<evidence type="ECO:0000313" key="15">
    <source>
        <dbReference type="EMBL" id="CAF1062583.1"/>
    </source>
</evidence>
<evidence type="ECO:0000256" key="12">
    <source>
        <dbReference type="PIRNR" id="PIRNR001773"/>
    </source>
</evidence>
<comment type="caution">
    <text evidence="15">The sequence shown here is derived from an EMBL/GenBank/DDBJ whole genome shotgun (WGS) entry which is preliminary data.</text>
</comment>
<dbReference type="InterPro" id="IPR000537">
    <property type="entry name" value="UbiA_prenyltransferase"/>
</dbReference>
<feature type="transmembrane region" description="Helical" evidence="14">
    <location>
        <begin position="220"/>
        <end position="241"/>
    </location>
</feature>
<evidence type="ECO:0000256" key="3">
    <source>
        <dbReference type="ARBA" id="ARBA00022679"/>
    </source>
</evidence>
<evidence type="ECO:0000256" key="1">
    <source>
        <dbReference type="ARBA" id="ARBA00004225"/>
    </source>
</evidence>
<evidence type="ECO:0000256" key="7">
    <source>
        <dbReference type="ARBA" id="ARBA00023128"/>
    </source>
</evidence>
<dbReference type="GO" id="GO:0006784">
    <property type="term" value="P:heme A biosynthetic process"/>
    <property type="evidence" value="ECO:0007669"/>
    <property type="project" value="TreeGrafter"/>
</dbReference>
<dbReference type="PIRSF" id="PIRSF001773">
    <property type="entry name" value="COX10"/>
    <property type="match status" value="1"/>
</dbReference>
<evidence type="ECO:0000313" key="16">
    <source>
        <dbReference type="Proteomes" id="UP000663879"/>
    </source>
</evidence>
<dbReference type="GO" id="GO:0031966">
    <property type="term" value="C:mitochondrial membrane"/>
    <property type="evidence" value="ECO:0007669"/>
    <property type="project" value="UniProtKB-SubCell"/>
</dbReference>
<dbReference type="NCBIfam" id="TIGR01473">
    <property type="entry name" value="cyoE_ctaB"/>
    <property type="match status" value="1"/>
</dbReference>
<keyword evidence="16" id="KW-1185">Reference proteome</keyword>
<dbReference type="PROSITE" id="PS00943">
    <property type="entry name" value="UBIA"/>
    <property type="match status" value="1"/>
</dbReference>
<gene>
    <name evidence="15" type="ORF">OXX778_LOCUS19354</name>
</gene>
<evidence type="ECO:0000256" key="9">
    <source>
        <dbReference type="ARBA" id="ARBA00023136"/>
    </source>
</evidence>
<dbReference type="GO" id="GO:0008495">
    <property type="term" value="F:protoheme IX farnesyltransferase activity"/>
    <property type="evidence" value="ECO:0007669"/>
    <property type="project" value="UniProtKB-EC"/>
</dbReference>
<protein>
    <recommendedName>
        <fullName evidence="2 12">Protoheme IX farnesyltransferase, mitochondrial</fullName>
        <ecNumber evidence="12">2.5.1.-</ecNumber>
    </recommendedName>
    <alternativeName>
        <fullName evidence="10 12">Heme O synthase</fullName>
    </alternativeName>
</protein>
<feature type="transmembrane region" description="Helical" evidence="14">
    <location>
        <begin position="272"/>
        <end position="292"/>
    </location>
</feature>
<dbReference type="EMBL" id="CAJNOC010005807">
    <property type="protein sequence ID" value="CAF1062583.1"/>
    <property type="molecule type" value="Genomic_DNA"/>
</dbReference>
<feature type="transmembrane region" description="Helical" evidence="14">
    <location>
        <begin position="179"/>
        <end position="199"/>
    </location>
</feature>
<keyword evidence="8 12" id="KW-0350">Heme biosynthesis</keyword>
<dbReference type="CDD" id="cd13957">
    <property type="entry name" value="PT_UbiA_Cox10"/>
    <property type="match status" value="1"/>
</dbReference>
<evidence type="ECO:0000256" key="11">
    <source>
        <dbReference type="ARBA" id="ARBA00047690"/>
    </source>
</evidence>